<evidence type="ECO:0000313" key="1">
    <source>
        <dbReference type="EMBL" id="CAI9155073.1"/>
    </source>
</evidence>
<sequence length="105" mass="11602">MENKDITMAAQKSCSWNQGPGFMLQHLLLSRHMTVIELLYLSDSTKWACFLGLVTVEIQTPGCEGLVVLWSRKSSLSSYNLVGGGIHVVPALDLLARAQLLPEWS</sequence>
<protein>
    <submittedName>
        <fullName evidence="1">Uncharacterized protein</fullName>
    </submittedName>
</protein>
<proteinExistence type="predicted"/>
<dbReference type="EMBL" id="OX459948">
    <property type="protein sequence ID" value="CAI9155073.1"/>
    <property type="molecule type" value="Genomic_DNA"/>
</dbReference>
<reference evidence="1" key="1">
    <citation type="submission" date="2023-04" db="EMBL/GenBank/DDBJ databases">
        <authorList>
            <consortium name="ELIXIR-Norway"/>
        </authorList>
    </citation>
    <scope>NUCLEOTIDE SEQUENCE [LARGE SCALE GENOMIC DNA]</scope>
</reference>
<name>A0ABN8Y3P9_RANTA</name>
<evidence type="ECO:0000313" key="2">
    <source>
        <dbReference type="Proteomes" id="UP001176941"/>
    </source>
</evidence>
<keyword evidence="2" id="KW-1185">Reference proteome</keyword>
<gene>
    <name evidence="1" type="ORF">MRATA1EN1_LOCUS4035</name>
</gene>
<accession>A0ABN8Y3P9</accession>
<organism evidence="1 2">
    <name type="scientific">Rangifer tarandus platyrhynchus</name>
    <name type="common">Svalbard reindeer</name>
    <dbReference type="NCBI Taxonomy" id="3082113"/>
    <lineage>
        <taxon>Eukaryota</taxon>
        <taxon>Metazoa</taxon>
        <taxon>Chordata</taxon>
        <taxon>Craniata</taxon>
        <taxon>Vertebrata</taxon>
        <taxon>Euteleostomi</taxon>
        <taxon>Mammalia</taxon>
        <taxon>Eutheria</taxon>
        <taxon>Laurasiatheria</taxon>
        <taxon>Artiodactyla</taxon>
        <taxon>Ruminantia</taxon>
        <taxon>Pecora</taxon>
        <taxon>Cervidae</taxon>
        <taxon>Odocoileinae</taxon>
        <taxon>Rangifer</taxon>
    </lineage>
</organism>
<dbReference type="Proteomes" id="UP001176941">
    <property type="component" value="Chromosome 12"/>
</dbReference>